<dbReference type="RefSeq" id="XP_009054935.1">
    <property type="nucleotide sequence ID" value="XM_009056687.1"/>
</dbReference>
<dbReference type="AlphaFoldDB" id="V4BZ23"/>
<feature type="compositionally biased region" description="Low complexity" evidence="1">
    <location>
        <begin position="43"/>
        <end position="54"/>
    </location>
</feature>
<feature type="compositionally biased region" description="Polar residues" evidence="1">
    <location>
        <begin position="60"/>
        <end position="72"/>
    </location>
</feature>
<dbReference type="OrthoDB" id="8963550at2759"/>
<evidence type="ECO:0000313" key="2">
    <source>
        <dbReference type="EMBL" id="ESO94374.1"/>
    </source>
</evidence>
<feature type="compositionally biased region" description="Low complexity" evidence="1">
    <location>
        <begin position="75"/>
        <end position="91"/>
    </location>
</feature>
<proteinExistence type="predicted"/>
<gene>
    <name evidence="2" type="ORF">LOTGIDRAFT_175469</name>
</gene>
<dbReference type="Proteomes" id="UP000030746">
    <property type="component" value="Unassembled WGS sequence"/>
</dbReference>
<dbReference type="SUPFAM" id="SSF52266">
    <property type="entry name" value="SGNH hydrolase"/>
    <property type="match status" value="1"/>
</dbReference>
<feature type="compositionally biased region" description="Polar residues" evidence="1">
    <location>
        <begin position="92"/>
        <end position="101"/>
    </location>
</feature>
<accession>V4BZ23</accession>
<dbReference type="CTD" id="20243202"/>
<name>V4BZ23_LOTGI</name>
<dbReference type="KEGG" id="lgi:LOTGIDRAFT_175469"/>
<keyword evidence="3" id="KW-1185">Reference proteome</keyword>
<evidence type="ECO:0000313" key="3">
    <source>
        <dbReference type="Proteomes" id="UP000030746"/>
    </source>
</evidence>
<feature type="region of interest" description="Disordered" evidence="1">
    <location>
        <begin position="14"/>
        <end position="127"/>
    </location>
</feature>
<protein>
    <submittedName>
        <fullName evidence="2">Uncharacterized protein</fullName>
    </submittedName>
</protein>
<sequence length="270" mass="29985">MFILRHSITVNKLCELDPPASPPKRAQPPTNQPIASSRKRQRSPTSLPSTSTYPQPTPSKRTNTTNLPTSPSVRPLPTSSPATPSRPRSNPETPRSSTNSTFRRRLSLGSKSPNHPRRHDCNKNKSTWTLPEVTKPTIIIGSSNISRIPEVNQDPQAESNPGGKINHIIDILTKINPTSIPSKVLLHIGLNNKNEPGESVHRQMLELFSLAKTKFPSANVFATQIPVSSILQRQRPNLAANLRKFNDLLFHKPSPFAKTMPRFNGMIEVF</sequence>
<dbReference type="EMBL" id="KB201823">
    <property type="protein sequence ID" value="ESO94374.1"/>
    <property type="molecule type" value="Genomic_DNA"/>
</dbReference>
<organism evidence="2 3">
    <name type="scientific">Lottia gigantea</name>
    <name type="common">Giant owl limpet</name>
    <dbReference type="NCBI Taxonomy" id="225164"/>
    <lineage>
        <taxon>Eukaryota</taxon>
        <taxon>Metazoa</taxon>
        <taxon>Spiralia</taxon>
        <taxon>Lophotrochozoa</taxon>
        <taxon>Mollusca</taxon>
        <taxon>Gastropoda</taxon>
        <taxon>Patellogastropoda</taxon>
        <taxon>Lottioidea</taxon>
        <taxon>Lottiidae</taxon>
        <taxon>Lottia</taxon>
    </lineage>
</organism>
<dbReference type="GeneID" id="20243202"/>
<evidence type="ECO:0000256" key="1">
    <source>
        <dbReference type="SAM" id="MobiDB-lite"/>
    </source>
</evidence>
<dbReference type="STRING" id="225164.V4BZ23"/>
<dbReference type="HOGENOM" id="CLU_880787_0_0_1"/>
<reference evidence="2 3" key="1">
    <citation type="journal article" date="2013" name="Nature">
        <title>Insights into bilaterian evolution from three spiralian genomes.</title>
        <authorList>
            <person name="Simakov O."/>
            <person name="Marletaz F."/>
            <person name="Cho S.J."/>
            <person name="Edsinger-Gonzales E."/>
            <person name="Havlak P."/>
            <person name="Hellsten U."/>
            <person name="Kuo D.H."/>
            <person name="Larsson T."/>
            <person name="Lv J."/>
            <person name="Arendt D."/>
            <person name="Savage R."/>
            <person name="Osoegawa K."/>
            <person name="de Jong P."/>
            <person name="Grimwood J."/>
            <person name="Chapman J.A."/>
            <person name="Shapiro H."/>
            <person name="Aerts A."/>
            <person name="Otillar R.P."/>
            <person name="Terry A.Y."/>
            <person name="Boore J.L."/>
            <person name="Grigoriev I.V."/>
            <person name="Lindberg D.R."/>
            <person name="Seaver E.C."/>
            <person name="Weisblat D.A."/>
            <person name="Putnam N.H."/>
            <person name="Rokhsar D.S."/>
        </authorList>
    </citation>
    <scope>NUCLEOTIDE SEQUENCE [LARGE SCALE GENOMIC DNA]</scope>
</reference>